<dbReference type="InterPro" id="IPR024364">
    <property type="entry name" value="Baseplate_phage_T4-like"/>
</dbReference>
<name>A0A8S5ULS7_9CAUD</name>
<sequence length="95" mass="10695">MEHLQIEDPSAKFLAIANLVNSCIYEISDDQGTDLFESLDKEDQEFIIDTLPPGVLSQAAMDLIKPFIIVAIPFVCPKCGHKKKIELKGLENFFR</sequence>
<dbReference type="EMBL" id="BK016109">
    <property type="protein sequence ID" value="DAF95423.1"/>
    <property type="molecule type" value="Genomic_DNA"/>
</dbReference>
<dbReference type="Pfam" id="PF12322">
    <property type="entry name" value="T4_baseplate"/>
    <property type="match status" value="1"/>
</dbReference>
<accession>A0A8S5ULS7</accession>
<reference evidence="1" key="1">
    <citation type="journal article" date="2021" name="Proc. Natl. Acad. Sci. U.S.A.">
        <title>A Catalog of Tens of Thousands of Viruses from Human Metagenomes Reveals Hidden Associations with Chronic Diseases.</title>
        <authorList>
            <person name="Tisza M.J."/>
            <person name="Buck C.B."/>
        </authorList>
    </citation>
    <scope>NUCLEOTIDE SEQUENCE</scope>
    <source>
        <strain evidence="1">CtCo31</strain>
    </source>
</reference>
<evidence type="ECO:0000313" key="1">
    <source>
        <dbReference type="EMBL" id="DAF95423.1"/>
    </source>
</evidence>
<proteinExistence type="predicted"/>
<organism evidence="1">
    <name type="scientific">Myoviridae sp. ctCo31</name>
    <dbReference type="NCBI Taxonomy" id="2825053"/>
    <lineage>
        <taxon>Viruses</taxon>
        <taxon>Duplodnaviria</taxon>
        <taxon>Heunggongvirae</taxon>
        <taxon>Uroviricota</taxon>
        <taxon>Caudoviricetes</taxon>
    </lineage>
</organism>
<protein>
    <submittedName>
        <fullName evidence="1">Baseplate protein</fullName>
    </submittedName>
</protein>